<evidence type="ECO:0000256" key="3">
    <source>
        <dbReference type="ARBA" id="ARBA00010312"/>
    </source>
</evidence>
<dbReference type="STRING" id="483547.GSUB_12900"/>
<dbReference type="GO" id="GO:0009061">
    <property type="term" value="P:anaerobic respiration"/>
    <property type="evidence" value="ECO:0007669"/>
    <property type="project" value="TreeGrafter"/>
</dbReference>
<dbReference type="GO" id="GO:0030151">
    <property type="term" value="F:molybdenum ion binding"/>
    <property type="evidence" value="ECO:0007669"/>
    <property type="project" value="TreeGrafter"/>
</dbReference>
<dbReference type="Proteomes" id="UP000035036">
    <property type="component" value="Chromosome"/>
</dbReference>
<dbReference type="SUPFAM" id="SSF53706">
    <property type="entry name" value="Formate dehydrogenase/DMSO reductase, domains 1-3"/>
    <property type="match status" value="1"/>
</dbReference>
<gene>
    <name evidence="11" type="ORF">GSUB_12900</name>
</gene>
<organism evidence="11 12">
    <name type="scientific">Geoalkalibacter subterraneus</name>
    <dbReference type="NCBI Taxonomy" id="483547"/>
    <lineage>
        <taxon>Bacteria</taxon>
        <taxon>Pseudomonadati</taxon>
        <taxon>Thermodesulfobacteriota</taxon>
        <taxon>Desulfuromonadia</taxon>
        <taxon>Desulfuromonadales</taxon>
        <taxon>Geoalkalibacteraceae</taxon>
        <taxon>Geoalkalibacter</taxon>
    </lineage>
</organism>
<keyword evidence="6" id="KW-0479">Metal-binding</keyword>
<dbReference type="InterPro" id="IPR019546">
    <property type="entry name" value="TAT_signal_bac_arc"/>
</dbReference>
<dbReference type="PROSITE" id="PS51669">
    <property type="entry name" value="4FE4S_MOW_BIS_MGD"/>
    <property type="match status" value="1"/>
</dbReference>
<evidence type="ECO:0000256" key="2">
    <source>
        <dbReference type="ARBA" id="ARBA00004196"/>
    </source>
</evidence>
<accession>A0A0B5FIT8</accession>
<dbReference type="Gene3D" id="3.40.50.740">
    <property type="match status" value="1"/>
</dbReference>
<dbReference type="SMART" id="SM00926">
    <property type="entry name" value="Molybdop_Fe4S4"/>
    <property type="match status" value="1"/>
</dbReference>
<dbReference type="NCBIfam" id="TIGR01409">
    <property type="entry name" value="TAT_signal_seq"/>
    <property type="match status" value="1"/>
</dbReference>
<sequence>MGISRRNFLKGTGLAAGTVALTGAQAQAGADAPEMRTKGLKTTTTVCPYCAVGCGMIVHTKDGRIVNIEGDPEHPINRGSLCSKGSAMFQVANNERRLTTVKYRAPGSDRWEEKSWEWAMDRIARLMKDSRDRQFIKTEKVNGKSYQVNRNDGMTFLGGAALDNEECYLWGKFSRAMGVGYLEHQARI</sequence>
<dbReference type="PROSITE" id="PS51318">
    <property type="entry name" value="TAT"/>
    <property type="match status" value="1"/>
</dbReference>
<reference evidence="11 12" key="1">
    <citation type="journal article" date="2015" name="Genome Announc.">
        <title>Genomes of Geoalkalibacter ferrihydriticus Z-0531T and Geoalkalibacter subterraneus Red1T, Two Haloalkaliphilic Metal-Reducing Deltaproteobacteria.</title>
        <authorList>
            <person name="Badalamenti J.P."/>
            <person name="Krajmalnik-Brown R."/>
            <person name="Torres C.I."/>
            <person name="Bond D.R."/>
        </authorList>
    </citation>
    <scope>NUCLEOTIDE SEQUENCE [LARGE SCALE GENOMIC DNA]</scope>
    <source>
        <strain evidence="11 12">Red1</strain>
    </source>
</reference>
<evidence type="ECO:0000256" key="8">
    <source>
        <dbReference type="ARBA" id="ARBA00023004"/>
    </source>
</evidence>
<evidence type="ECO:0000256" key="5">
    <source>
        <dbReference type="ARBA" id="ARBA00022485"/>
    </source>
</evidence>
<evidence type="ECO:0000313" key="12">
    <source>
        <dbReference type="Proteomes" id="UP000035036"/>
    </source>
</evidence>
<comment type="subunit">
    <text evidence="4">Heterodimer of a large and a small subunit.</text>
</comment>
<dbReference type="KEGG" id="gsb:GSUB_12900"/>
<keyword evidence="8" id="KW-0408">Iron</keyword>
<comment type="cofactor">
    <cofactor evidence="1">
        <name>[4Fe-4S] cluster</name>
        <dbReference type="ChEBI" id="CHEBI:49883"/>
    </cofactor>
</comment>
<evidence type="ECO:0000256" key="4">
    <source>
        <dbReference type="ARBA" id="ARBA00011771"/>
    </source>
</evidence>
<dbReference type="PANTHER" id="PTHR43598:SF1">
    <property type="entry name" value="FORMATE DEHYDROGENASE-O MAJOR SUBUNIT"/>
    <property type="match status" value="1"/>
</dbReference>
<dbReference type="Pfam" id="PF04879">
    <property type="entry name" value="Molybdop_Fe4S4"/>
    <property type="match status" value="1"/>
</dbReference>
<name>A0A0B5FIT8_9BACT</name>
<feature type="domain" description="4Fe-4S Mo/W bis-MGD-type" evidence="10">
    <location>
        <begin position="40"/>
        <end position="96"/>
    </location>
</feature>
<dbReference type="HOGENOM" id="CLU_061371_1_0_7"/>
<dbReference type="GO" id="GO:0016491">
    <property type="term" value="F:oxidoreductase activity"/>
    <property type="evidence" value="ECO:0007669"/>
    <property type="project" value="UniProtKB-KW"/>
</dbReference>
<keyword evidence="9" id="KW-0411">Iron-sulfur</keyword>
<dbReference type="GO" id="GO:0051539">
    <property type="term" value="F:4 iron, 4 sulfur cluster binding"/>
    <property type="evidence" value="ECO:0007669"/>
    <property type="project" value="UniProtKB-KW"/>
</dbReference>
<protein>
    <submittedName>
        <fullName evidence="11">Formate dehydrogenase</fullName>
    </submittedName>
</protein>
<dbReference type="Pfam" id="PF10518">
    <property type="entry name" value="TAT_signal"/>
    <property type="match status" value="1"/>
</dbReference>
<dbReference type="GO" id="GO:0030313">
    <property type="term" value="C:cell envelope"/>
    <property type="evidence" value="ECO:0007669"/>
    <property type="project" value="UniProtKB-SubCell"/>
</dbReference>
<comment type="subcellular location">
    <subcellularLocation>
        <location evidence="2">Cell envelope</location>
    </subcellularLocation>
</comment>
<comment type="similarity">
    <text evidence="3">Belongs to the prokaryotic molybdopterin-containing oxidoreductase family.</text>
</comment>
<dbReference type="PANTHER" id="PTHR43598">
    <property type="entry name" value="TUNGSTEN-CONTAINING FORMYLMETHANOFURAN DEHYDROGENASE 2 SUBUNIT B"/>
    <property type="match status" value="1"/>
</dbReference>
<evidence type="ECO:0000313" key="11">
    <source>
        <dbReference type="EMBL" id="AJF07278.1"/>
    </source>
</evidence>
<dbReference type="InterPro" id="IPR006311">
    <property type="entry name" value="TAT_signal"/>
</dbReference>
<evidence type="ECO:0000256" key="1">
    <source>
        <dbReference type="ARBA" id="ARBA00001966"/>
    </source>
</evidence>
<evidence type="ECO:0000256" key="6">
    <source>
        <dbReference type="ARBA" id="ARBA00022723"/>
    </source>
</evidence>
<proteinExistence type="inferred from homology"/>
<dbReference type="AlphaFoldDB" id="A0A0B5FIT8"/>
<keyword evidence="12" id="KW-1185">Reference proteome</keyword>
<dbReference type="PROSITE" id="PS00551">
    <property type="entry name" value="MOLYBDOPTERIN_PROK_1"/>
    <property type="match status" value="1"/>
</dbReference>
<dbReference type="Gene3D" id="2.20.25.90">
    <property type="entry name" value="ADC-like domains"/>
    <property type="match status" value="1"/>
</dbReference>
<dbReference type="EMBL" id="CP010311">
    <property type="protein sequence ID" value="AJF07278.1"/>
    <property type="molecule type" value="Genomic_DNA"/>
</dbReference>
<evidence type="ECO:0000256" key="9">
    <source>
        <dbReference type="ARBA" id="ARBA00023014"/>
    </source>
</evidence>
<keyword evidence="7" id="KW-0560">Oxidoreductase</keyword>
<dbReference type="InterPro" id="IPR006963">
    <property type="entry name" value="Mopterin_OxRdtase_4Fe-4S_dom"/>
</dbReference>
<dbReference type="GO" id="GO:0009055">
    <property type="term" value="F:electron transfer activity"/>
    <property type="evidence" value="ECO:0007669"/>
    <property type="project" value="TreeGrafter"/>
</dbReference>
<evidence type="ECO:0000256" key="7">
    <source>
        <dbReference type="ARBA" id="ARBA00023002"/>
    </source>
</evidence>
<dbReference type="InterPro" id="IPR027467">
    <property type="entry name" value="MopterinOxRdtase_cofactor_BS"/>
</dbReference>
<keyword evidence="5" id="KW-0004">4Fe-4S</keyword>
<evidence type="ECO:0000259" key="10">
    <source>
        <dbReference type="PROSITE" id="PS51669"/>
    </source>
</evidence>